<sequence length="196" mass="21821">MNIGYKKYIAGLLISIIMWAMTACSGGEYKVQNEENALEVYRCSDDNMLGLEKAVVFEDKVIIVFDKSINDRYKYGHIANTIDLGIDRAYGHVSLSNVTGSCTGVDSIDIVDGRYVVTLSYSYEKYIVDPNEPCEVVGAGVSDADIRFNNGNLELSYSISGGECEEVFVQTYEKKAAKWSSAEKEEYLFPLESSME</sequence>
<protein>
    <submittedName>
        <fullName evidence="1">Uncharacterized protein</fullName>
    </submittedName>
</protein>
<dbReference type="PROSITE" id="PS51257">
    <property type="entry name" value="PROKAR_LIPOPROTEIN"/>
    <property type="match status" value="1"/>
</dbReference>
<evidence type="ECO:0000313" key="1">
    <source>
        <dbReference type="EMBL" id="SHN56064.1"/>
    </source>
</evidence>
<dbReference type="RefSeq" id="WP_072702384.1">
    <property type="nucleotide sequence ID" value="NZ_FRDH01000005.1"/>
</dbReference>
<reference evidence="1 2" key="1">
    <citation type="submission" date="2016-12" db="EMBL/GenBank/DDBJ databases">
        <authorList>
            <person name="Song W.-J."/>
            <person name="Kurnit D.M."/>
        </authorList>
    </citation>
    <scope>NUCLEOTIDE SEQUENCE [LARGE SCALE GENOMIC DNA]</scope>
    <source>
        <strain evidence="1 2">DSM 14810</strain>
    </source>
</reference>
<dbReference type="AlphaFoldDB" id="A0A1M7SC93"/>
<name>A0A1M7SC93_9FIRM</name>
<proteinExistence type="predicted"/>
<dbReference type="Proteomes" id="UP000184097">
    <property type="component" value="Unassembled WGS sequence"/>
</dbReference>
<evidence type="ECO:0000313" key="2">
    <source>
        <dbReference type="Proteomes" id="UP000184097"/>
    </source>
</evidence>
<dbReference type="EMBL" id="FRDH01000005">
    <property type="protein sequence ID" value="SHN56064.1"/>
    <property type="molecule type" value="Genomic_DNA"/>
</dbReference>
<accession>A0A1M7SC93</accession>
<gene>
    <name evidence="1" type="ORF">SAMN02745247_01505</name>
</gene>
<organism evidence="1 2">
    <name type="scientific">Butyrivibrio hungatei DSM 14810</name>
    <dbReference type="NCBI Taxonomy" id="1121132"/>
    <lineage>
        <taxon>Bacteria</taxon>
        <taxon>Bacillati</taxon>
        <taxon>Bacillota</taxon>
        <taxon>Clostridia</taxon>
        <taxon>Lachnospirales</taxon>
        <taxon>Lachnospiraceae</taxon>
        <taxon>Butyrivibrio</taxon>
    </lineage>
</organism>